<reference evidence="1 2" key="1">
    <citation type="submission" date="2019-09" db="EMBL/GenBank/DDBJ databases">
        <authorList>
            <person name="Depoorter E."/>
        </authorList>
    </citation>
    <scope>NUCLEOTIDE SEQUENCE [LARGE SCALE GENOMIC DNA]</scope>
    <source>
        <strain evidence="1">LMG 13014</strain>
    </source>
</reference>
<protein>
    <submittedName>
        <fullName evidence="1">Uncharacterized protein</fullName>
    </submittedName>
</protein>
<evidence type="ECO:0000313" key="2">
    <source>
        <dbReference type="Proteomes" id="UP000494261"/>
    </source>
</evidence>
<dbReference type="EMBL" id="CABVQC010000011">
    <property type="protein sequence ID" value="VWB48460.1"/>
    <property type="molecule type" value="Genomic_DNA"/>
</dbReference>
<accession>A0A6P2K126</accession>
<dbReference type="AlphaFoldDB" id="A0A6P2K126"/>
<evidence type="ECO:0000313" key="1">
    <source>
        <dbReference type="EMBL" id="VWB48460.1"/>
    </source>
</evidence>
<name>A0A6P2K126_9BURK</name>
<organism evidence="1 2">
    <name type="scientific">Burkholderia aenigmatica</name>
    <dbReference type="NCBI Taxonomy" id="2015348"/>
    <lineage>
        <taxon>Bacteria</taxon>
        <taxon>Pseudomonadati</taxon>
        <taxon>Pseudomonadota</taxon>
        <taxon>Betaproteobacteria</taxon>
        <taxon>Burkholderiales</taxon>
        <taxon>Burkholderiaceae</taxon>
        <taxon>Burkholderia</taxon>
        <taxon>Burkholderia cepacia complex</taxon>
    </lineage>
</organism>
<sequence length="29" mass="3617">MEDTLLQVRFPMRHGWQAFTLFEFQFQNV</sequence>
<dbReference type="Proteomes" id="UP000494261">
    <property type="component" value="Unassembled WGS sequence"/>
</dbReference>
<gene>
    <name evidence="1" type="ORF">BLA13014_02081</name>
</gene>
<proteinExistence type="predicted"/>